<evidence type="ECO:0000256" key="5">
    <source>
        <dbReference type="ARBA" id="ARBA00022989"/>
    </source>
</evidence>
<dbReference type="Proteomes" id="UP001209083">
    <property type="component" value="Chromosome"/>
</dbReference>
<organism evidence="8 9">
    <name type="scientific">Saxibacter everestensis</name>
    <dbReference type="NCBI Taxonomy" id="2909229"/>
    <lineage>
        <taxon>Bacteria</taxon>
        <taxon>Bacillati</taxon>
        <taxon>Actinomycetota</taxon>
        <taxon>Actinomycetes</taxon>
        <taxon>Micrococcales</taxon>
        <taxon>Brevibacteriaceae</taxon>
        <taxon>Saxibacter</taxon>
    </lineage>
</organism>
<keyword evidence="5 7" id="KW-1133">Transmembrane helix</keyword>
<feature type="transmembrane region" description="Helical" evidence="7">
    <location>
        <begin position="6"/>
        <end position="26"/>
    </location>
</feature>
<accession>A0ABY8QR81</accession>
<feature type="transmembrane region" description="Helical" evidence="7">
    <location>
        <begin position="123"/>
        <end position="143"/>
    </location>
</feature>
<keyword evidence="4 7" id="KW-0812">Transmembrane</keyword>
<proteinExistence type="predicted"/>
<keyword evidence="3" id="KW-1003">Cell membrane</keyword>
<dbReference type="EMBL" id="CP090958">
    <property type="protein sequence ID" value="WGW10751.1"/>
    <property type="molecule type" value="Genomic_DNA"/>
</dbReference>
<evidence type="ECO:0000256" key="7">
    <source>
        <dbReference type="SAM" id="Phobius"/>
    </source>
</evidence>
<gene>
    <name evidence="8" type="ORF">LWF01_11500</name>
</gene>
<feature type="transmembrane region" description="Helical" evidence="7">
    <location>
        <begin position="184"/>
        <end position="203"/>
    </location>
</feature>
<evidence type="ECO:0000256" key="4">
    <source>
        <dbReference type="ARBA" id="ARBA00022692"/>
    </source>
</evidence>
<evidence type="ECO:0000256" key="1">
    <source>
        <dbReference type="ARBA" id="ARBA00004141"/>
    </source>
</evidence>
<feature type="transmembrane region" description="Helical" evidence="7">
    <location>
        <begin position="155"/>
        <end position="178"/>
    </location>
</feature>
<feature type="transmembrane region" description="Helical" evidence="7">
    <location>
        <begin position="284"/>
        <end position="303"/>
    </location>
</feature>
<evidence type="ECO:0000256" key="3">
    <source>
        <dbReference type="ARBA" id="ARBA00022475"/>
    </source>
</evidence>
<keyword evidence="9" id="KW-1185">Reference proteome</keyword>
<feature type="transmembrane region" description="Helical" evidence="7">
    <location>
        <begin position="224"/>
        <end position="245"/>
    </location>
</feature>
<name>A0ABY8QR81_9MICO</name>
<keyword evidence="2" id="KW-0813">Transport</keyword>
<feature type="transmembrane region" description="Helical" evidence="7">
    <location>
        <begin position="61"/>
        <end position="82"/>
    </location>
</feature>
<comment type="subcellular location">
    <subcellularLocation>
        <location evidence="1">Membrane</location>
        <topology evidence="1">Multi-pass membrane protein</topology>
    </subcellularLocation>
</comment>
<dbReference type="PANTHER" id="PTHR36838">
    <property type="entry name" value="AUXIN EFFLUX CARRIER FAMILY PROTEIN"/>
    <property type="match status" value="1"/>
</dbReference>
<keyword evidence="6 7" id="KW-0472">Membrane</keyword>
<evidence type="ECO:0000256" key="2">
    <source>
        <dbReference type="ARBA" id="ARBA00022448"/>
    </source>
</evidence>
<dbReference type="PANTHER" id="PTHR36838:SF3">
    <property type="entry name" value="TRANSPORTER AUXIN EFFLUX CARRIER EC FAMILY"/>
    <property type="match status" value="1"/>
</dbReference>
<evidence type="ECO:0000256" key="6">
    <source>
        <dbReference type="ARBA" id="ARBA00023136"/>
    </source>
</evidence>
<sequence>MLGVLEGFSVIALIIVVGVVLGRTGVLGASGQKVLSRIVFYVATPALLFVTLMAADVRSVFSGALAITAGSSLFVAVLFFCVARFAWKRPAGTAIIGSWAASYVNAGNLGVPIAVYVLKDAAYVAPVMLFQLIVLAPIGMAVLDAGQQGSRWRQVLAPLRNPVTLASLAGVAVAYFQIPIPEIVFSPIDLIAGIAVPGALLAFGISLREGWKAPAKGTRRDLSLIVVLKLLVQPLVAYLLAAFVFRLEGTPLLAATLTAALPTAQNVFIMAMRYSKGINLARDSALLTTFLSVPVIIMIVALLA</sequence>
<dbReference type="Pfam" id="PF03547">
    <property type="entry name" value="Mem_trans"/>
    <property type="match status" value="2"/>
</dbReference>
<dbReference type="RefSeq" id="WP_349637534.1">
    <property type="nucleotide sequence ID" value="NZ_CP090958.1"/>
</dbReference>
<dbReference type="InterPro" id="IPR004776">
    <property type="entry name" value="Mem_transp_PIN-like"/>
</dbReference>
<protein>
    <submittedName>
        <fullName evidence="8">AEC family transporter</fullName>
    </submittedName>
</protein>
<evidence type="ECO:0000313" key="8">
    <source>
        <dbReference type="EMBL" id="WGW10751.1"/>
    </source>
</evidence>
<reference evidence="8 9" key="1">
    <citation type="submission" date="2023-05" db="EMBL/GenBank/DDBJ databases">
        <title>Lithophilousrod everest ZFBP1038 complete genpme.</title>
        <authorList>
            <person name="Tian M."/>
        </authorList>
    </citation>
    <scope>NUCLEOTIDE SEQUENCE [LARGE SCALE GENOMIC DNA]</scope>
    <source>
        <strain evidence="8 9">ZFBP1038</strain>
    </source>
</reference>
<feature type="transmembrane region" description="Helical" evidence="7">
    <location>
        <begin position="94"/>
        <end position="117"/>
    </location>
</feature>
<feature type="transmembrane region" description="Helical" evidence="7">
    <location>
        <begin position="38"/>
        <end position="55"/>
    </location>
</feature>
<feature type="transmembrane region" description="Helical" evidence="7">
    <location>
        <begin position="251"/>
        <end position="272"/>
    </location>
</feature>
<evidence type="ECO:0000313" key="9">
    <source>
        <dbReference type="Proteomes" id="UP001209083"/>
    </source>
</evidence>